<keyword evidence="2" id="KW-1185">Reference proteome</keyword>
<dbReference type="Proteomes" id="UP000537260">
    <property type="component" value="Unassembled WGS sequence"/>
</dbReference>
<evidence type="ECO:0000313" key="1">
    <source>
        <dbReference type="EMBL" id="NYJ19160.1"/>
    </source>
</evidence>
<dbReference type="RefSeq" id="WP_179577968.1">
    <property type="nucleotide sequence ID" value="NZ_JACCFM010000001.1"/>
</dbReference>
<dbReference type="EMBL" id="JACCFM010000001">
    <property type="protein sequence ID" value="NYJ19160.1"/>
    <property type="molecule type" value="Genomic_DNA"/>
</dbReference>
<evidence type="ECO:0000313" key="2">
    <source>
        <dbReference type="Proteomes" id="UP000537260"/>
    </source>
</evidence>
<protein>
    <submittedName>
        <fullName evidence="1">Uncharacterized protein</fullName>
    </submittedName>
</protein>
<organism evidence="1 2">
    <name type="scientific">Glaciibacter psychrotolerans</name>
    <dbReference type="NCBI Taxonomy" id="670054"/>
    <lineage>
        <taxon>Bacteria</taxon>
        <taxon>Bacillati</taxon>
        <taxon>Actinomycetota</taxon>
        <taxon>Actinomycetes</taxon>
        <taxon>Micrococcales</taxon>
        <taxon>Microbacteriaceae</taxon>
        <taxon>Glaciibacter</taxon>
    </lineage>
</organism>
<sequence length="89" mass="9800">MSIDHKAAADSYLEACVYDTHAMTNAEKVSLAQVHATLYLAEQQRIANLITTAGLNYGAVDFTRPWEGMQDTDRWRAIRADVAEGLGLS</sequence>
<proteinExistence type="predicted"/>
<gene>
    <name evidence="1" type="ORF">HNR05_000951</name>
</gene>
<dbReference type="AlphaFoldDB" id="A0A7Z0J598"/>
<accession>A0A7Z0J598</accession>
<comment type="caution">
    <text evidence="1">The sequence shown here is derived from an EMBL/GenBank/DDBJ whole genome shotgun (WGS) entry which is preliminary data.</text>
</comment>
<name>A0A7Z0J598_9MICO</name>
<reference evidence="1 2" key="1">
    <citation type="submission" date="2020-07" db="EMBL/GenBank/DDBJ databases">
        <title>Sequencing the genomes of 1000 actinobacteria strains.</title>
        <authorList>
            <person name="Klenk H.-P."/>
        </authorList>
    </citation>
    <scope>NUCLEOTIDE SEQUENCE [LARGE SCALE GENOMIC DNA]</scope>
    <source>
        <strain evidence="1 2">LI1</strain>
    </source>
</reference>